<dbReference type="InterPro" id="IPR029062">
    <property type="entry name" value="Class_I_gatase-like"/>
</dbReference>
<dbReference type="PANTHER" id="PTHR42695:SF5">
    <property type="entry name" value="GLUTAMINE AMIDOTRANSFERASE YLR126C-RELATED"/>
    <property type="match status" value="1"/>
</dbReference>
<protein>
    <recommendedName>
        <fullName evidence="1">Glutamine amidotransferase domain-containing protein</fullName>
    </recommendedName>
</protein>
<dbReference type="Pfam" id="PF00117">
    <property type="entry name" value="GATase"/>
    <property type="match status" value="1"/>
</dbReference>
<reference evidence="2 3" key="1">
    <citation type="submission" date="2019-02" db="EMBL/GenBank/DDBJ databases">
        <title>Genome sequencing of the rare red list fungi Phellinidium pouzarii.</title>
        <authorList>
            <person name="Buettner E."/>
            <person name="Kellner H."/>
        </authorList>
    </citation>
    <scope>NUCLEOTIDE SEQUENCE [LARGE SCALE GENOMIC DNA]</scope>
    <source>
        <strain evidence="2 3">DSM 108285</strain>
    </source>
</reference>
<name>A0A4S4L856_9AGAM</name>
<dbReference type="Gene3D" id="3.40.50.880">
    <property type="match status" value="1"/>
</dbReference>
<comment type="caution">
    <text evidence="2">The sequence shown here is derived from an EMBL/GenBank/DDBJ whole genome shotgun (WGS) entry which is preliminary data.</text>
</comment>
<dbReference type="EMBL" id="SGPK01000164">
    <property type="protein sequence ID" value="THH07008.1"/>
    <property type="molecule type" value="Genomic_DNA"/>
</dbReference>
<dbReference type="GO" id="GO:0005829">
    <property type="term" value="C:cytosol"/>
    <property type="evidence" value="ECO:0007669"/>
    <property type="project" value="TreeGrafter"/>
</dbReference>
<evidence type="ECO:0000313" key="3">
    <source>
        <dbReference type="Proteomes" id="UP000308199"/>
    </source>
</evidence>
<organism evidence="2 3">
    <name type="scientific">Phellinidium pouzarii</name>
    <dbReference type="NCBI Taxonomy" id="167371"/>
    <lineage>
        <taxon>Eukaryota</taxon>
        <taxon>Fungi</taxon>
        <taxon>Dikarya</taxon>
        <taxon>Basidiomycota</taxon>
        <taxon>Agaricomycotina</taxon>
        <taxon>Agaricomycetes</taxon>
        <taxon>Hymenochaetales</taxon>
        <taxon>Hymenochaetaceae</taxon>
        <taxon>Phellinidium</taxon>
    </lineage>
</organism>
<dbReference type="InterPro" id="IPR017926">
    <property type="entry name" value="GATASE"/>
</dbReference>
<dbReference type="CDD" id="cd01741">
    <property type="entry name" value="GATase1_1"/>
    <property type="match status" value="1"/>
</dbReference>
<feature type="domain" description="Glutamine amidotransferase" evidence="1">
    <location>
        <begin position="71"/>
        <end position="210"/>
    </location>
</feature>
<dbReference type="SUPFAM" id="SSF52317">
    <property type="entry name" value="Class I glutamine amidotransferase-like"/>
    <property type="match status" value="1"/>
</dbReference>
<accession>A0A4S4L856</accession>
<sequence>MSTTTEHTEPRAKLVKLALLLCDTPVPAVVKTRGTYLDIFRDQLHYSNPDATFPFTLDGYDVVTAQEYPDLNENYTGILISGSAASAYDDKPWINKLPSTEGICFGHQIIARAFGGECVPNNGRWEVGTTDIDLTDIGKEVFGTDKLIIAIQQMHRDHVPYVPPSFLSLGSSPVSPVQGLIRPYSSEPPNKIADPANIHIFTVQGHPEFTADIVNAIINAREKSGAMSTEVVQDGRSRAARKHEGIGAIGRAIWRVLGVGTPT</sequence>
<dbReference type="Proteomes" id="UP000308199">
    <property type="component" value="Unassembled WGS sequence"/>
</dbReference>
<dbReference type="OrthoDB" id="92161at2759"/>
<dbReference type="InterPro" id="IPR044992">
    <property type="entry name" value="ChyE-like"/>
</dbReference>
<dbReference type="AlphaFoldDB" id="A0A4S4L856"/>
<evidence type="ECO:0000313" key="2">
    <source>
        <dbReference type="EMBL" id="THH07008.1"/>
    </source>
</evidence>
<evidence type="ECO:0000259" key="1">
    <source>
        <dbReference type="Pfam" id="PF00117"/>
    </source>
</evidence>
<gene>
    <name evidence="2" type="ORF">EW145_g3685</name>
</gene>
<proteinExistence type="predicted"/>
<dbReference type="PANTHER" id="PTHR42695">
    <property type="entry name" value="GLUTAMINE AMIDOTRANSFERASE YLR126C-RELATED"/>
    <property type="match status" value="1"/>
</dbReference>
<keyword evidence="3" id="KW-1185">Reference proteome</keyword>
<dbReference type="PROSITE" id="PS51273">
    <property type="entry name" value="GATASE_TYPE_1"/>
    <property type="match status" value="1"/>
</dbReference>
<dbReference type="GO" id="GO:0005634">
    <property type="term" value="C:nucleus"/>
    <property type="evidence" value="ECO:0007669"/>
    <property type="project" value="TreeGrafter"/>
</dbReference>